<name>A0A852VME0_9MICO</name>
<reference evidence="1 2" key="1">
    <citation type="submission" date="2020-07" db="EMBL/GenBank/DDBJ databases">
        <title>Sequencing the genomes of 1000 actinobacteria strains.</title>
        <authorList>
            <person name="Klenk H.-P."/>
        </authorList>
    </citation>
    <scope>NUCLEOTIDE SEQUENCE [LARGE SCALE GENOMIC DNA]</scope>
    <source>
        <strain evidence="1 2">DSM 26154</strain>
    </source>
</reference>
<dbReference type="Proteomes" id="UP000554054">
    <property type="component" value="Unassembled WGS sequence"/>
</dbReference>
<dbReference type="GO" id="GO:0016787">
    <property type="term" value="F:hydrolase activity"/>
    <property type="evidence" value="ECO:0007669"/>
    <property type="project" value="UniProtKB-ARBA"/>
</dbReference>
<protein>
    <recommendedName>
        <fullName evidence="3">Alkaline phosphatase family protein</fullName>
    </recommendedName>
</protein>
<dbReference type="InterPro" id="IPR017850">
    <property type="entry name" value="Alkaline_phosphatase_core_sf"/>
</dbReference>
<dbReference type="AlphaFoldDB" id="A0A852VME0"/>
<dbReference type="SUPFAM" id="SSF53649">
    <property type="entry name" value="Alkaline phosphatase-like"/>
    <property type="match status" value="1"/>
</dbReference>
<evidence type="ECO:0008006" key="3">
    <source>
        <dbReference type="Google" id="ProtNLM"/>
    </source>
</evidence>
<gene>
    <name evidence="1" type="ORF">BJY20_000180</name>
</gene>
<keyword evidence="2" id="KW-1185">Reference proteome</keyword>
<accession>A0A852VME0</accession>
<proteinExistence type="predicted"/>
<comment type="caution">
    <text evidence="1">The sequence shown here is derived from an EMBL/GenBank/DDBJ whole genome shotgun (WGS) entry which is preliminary data.</text>
</comment>
<dbReference type="Gene3D" id="3.40.720.10">
    <property type="entry name" value="Alkaline Phosphatase, subunit A"/>
    <property type="match status" value="1"/>
</dbReference>
<dbReference type="RefSeq" id="WP_185989796.1">
    <property type="nucleotide sequence ID" value="NZ_JACCAE010000001.1"/>
</dbReference>
<dbReference type="PANTHER" id="PTHR10151">
    <property type="entry name" value="ECTONUCLEOTIDE PYROPHOSPHATASE/PHOSPHODIESTERASE"/>
    <property type="match status" value="1"/>
</dbReference>
<evidence type="ECO:0000313" key="2">
    <source>
        <dbReference type="Proteomes" id="UP000554054"/>
    </source>
</evidence>
<organism evidence="1 2">
    <name type="scientific">Janibacter cremeus</name>
    <dbReference type="NCBI Taxonomy" id="1285192"/>
    <lineage>
        <taxon>Bacteria</taxon>
        <taxon>Bacillati</taxon>
        <taxon>Actinomycetota</taxon>
        <taxon>Actinomycetes</taxon>
        <taxon>Micrococcales</taxon>
        <taxon>Intrasporangiaceae</taxon>
        <taxon>Janibacter</taxon>
    </lineage>
</organism>
<dbReference type="InterPro" id="IPR002591">
    <property type="entry name" value="Phosphodiest/P_Trfase"/>
</dbReference>
<dbReference type="PANTHER" id="PTHR10151:SF120">
    <property type="entry name" value="BIS(5'-ADENOSYL)-TRIPHOSPHATASE"/>
    <property type="match status" value="1"/>
</dbReference>
<evidence type="ECO:0000313" key="1">
    <source>
        <dbReference type="EMBL" id="NYF96788.1"/>
    </source>
</evidence>
<dbReference type="EMBL" id="JACCAE010000001">
    <property type="protein sequence ID" value="NYF96788.1"/>
    <property type="molecule type" value="Genomic_DNA"/>
</dbReference>
<sequence length="386" mass="41260">MNHHGAQPVPLLPTTPRLDRVLPSVATSLGVPGLAKGGDRHLAPARRTVVVLVDGLGAQLLARRGGHAPFLRRLLHDPQRAVQLDCGFPSTTATSMGSFGTGTLTGVHGLVGYEAYDPGTDTVFNELSWEDGPEPHQWQPHPTVFEAAQDAGIAVTRVGPGYFDGSGLTNAALRGGAFVAARSLAERVDATVTAVRARPRSLVYLYWGDVDKIGHVHGSDSWQWGEELEEVDAQLARLANLLPPDTSLHITADHGMVDVPLDARPDVAQEPDLDAGVRHLSGEPRCLQLHVQEGSLEDVLSAWRTRLGDDAHVIAGEEAIEAGWFGPVADEVRPRIGDVIAAMTGPVAVVDSRRHRPLLRGLIGVHGSITADEVAIPWLELPARES</sequence>
<dbReference type="Pfam" id="PF01663">
    <property type="entry name" value="Phosphodiest"/>
    <property type="match status" value="1"/>
</dbReference>